<dbReference type="AlphaFoldDB" id="A0A518EV02"/>
<keyword evidence="2" id="KW-1185">Reference proteome</keyword>
<dbReference type="PROSITE" id="PS51257">
    <property type="entry name" value="PROKAR_LIPOPROTEIN"/>
    <property type="match status" value="1"/>
</dbReference>
<organism evidence="1 2">
    <name type="scientific">Saltatorellus ferox</name>
    <dbReference type="NCBI Taxonomy" id="2528018"/>
    <lineage>
        <taxon>Bacteria</taxon>
        <taxon>Pseudomonadati</taxon>
        <taxon>Planctomycetota</taxon>
        <taxon>Planctomycetia</taxon>
        <taxon>Planctomycetia incertae sedis</taxon>
        <taxon>Saltatorellus</taxon>
    </lineage>
</organism>
<dbReference type="Proteomes" id="UP000320390">
    <property type="component" value="Chromosome"/>
</dbReference>
<dbReference type="RefSeq" id="WP_145199661.1">
    <property type="nucleotide sequence ID" value="NZ_CP036434.1"/>
</dbReference>
<evidence type="ECO:0000313" key="1">
    <source>
        <dbReference type="EMBL" id="QDV07920.1"/>
    </source>
</evidence>
<accession>A0A518EV02</accession>
<reference evidence="1 2" key="1">
    <citation type="submission" date="2019-02" db="EMBL/GenBank/DDBJ databases">
        <title>Deep-cultivation of Planctomycetes and their phenomic and genomic characterization uncovers novel biology.</title>
        <authorList>
            <person name="Wiegand S."/>
            <person name="Jogler M."/>
            <person name="Boedeker C."/>
            <person name="Pinto D."/>
            <person name="Vollmers J."/>
            <person name="Rivas-Marin E."/>
            <person name="Kohn T."/>
            <person name="Peeters S.H."/>
            <person name="Heuer A."/>
            <person name="Rast P."/>
            <person name="Oberbeckmann S."/>
            <person name="Bunk B."/>
            <person name="Jeske O."/>
            <person name="Meyerdierks A."/>
            <person name="Storesund J.E."/>
            <person name="Kallscheuer N."/>
            <person name="Luecker S."/>
            <person name="Lage O.M."/>
            <person name="Pohl T."/>
            <person name="Merkel B.J."/>
            <person name="Hornburger P."/>
            <person name="Mueller R.-W."/>
            <person name="Bruemmer F."/>
            <person name="Labrenz M."/>
            <person name="Spormann A.M."/>
            <person name="Op den Camp H."/>
            <person name="Overmann J."/>
            <person name="Amann R."/>
            <person name="Jetten M.S.M."/>
            <person name="Mascher T."/>
            <person name="Medema M.H."/>
            <person name="Devos D.P."/>
            <person name="Kaster A.-K."/>
            <person name="Ovreas L."/>
            <person name="Rohde M."/>
            <person name="Galperin M.Y."/>
            <person name="Jogler C."/>
        </authorList>
    </citation>
    <scope>NUCLEOTIDE SEQUENCE [LARGE SCALE GENOMIC DNA]</scope>
    <source>
        <strain evidence="1 2">Poly30</strain>
    </source>
</reference>
<evidence type="ECO:0000313" key="2">
    <source>
        <dbReference type="Proteomes" id="UP000320390"/>
    </source>
</evidence>
<dbReference type="EMBL" id="CP036434">
    <property type="protein sequence ID" value="QDV07920.1"/>
    <property type="molecule type" value="Genomic_DNA"/>
</dbReference>
<name>A0A518EV02_9BACT</name>
<protein>
    <submittedName>
        <fullName evidence="1">Uncharacterized protein</fullName>
    </submittedName>
</protein>
<proteinExistence type="predicted"/>
<gene>
    <name evidence="1" type="ORF">Poly30_34550</name>
</gene>
<sequence length="493" mass="51804">MLRFLASTAIALPGLVVSASSQSCDQGVIDLLSPIHGLDAHGGRVVVSKSTVFGERPSLSVFDAQAGSSSPIQTHFLQPSLFETSWRIREISLEGSLIAYQPDVAFTAGAQLVVHEETSAGWVHSAVPLPGEGWSWGHLTSISGDRIVAATTPSFSRPITLQIVERDPAGGWRVADGVETDILSPWYDYPIHTVHEDGVAAVAQDQFTGGGRVAVCERSAAGAWTQTETLRPSSTDVWLSEALALEGGTLAVLRRRAFDDTLEVRLYERNAVGAWVVVGQGATVPAVPQMLRYEIELDGPRVAVSRGVDVQVFLLQSSGTLALERTVTRTGDVREFHAGHLTAKAFGNGFDAPAAILLEVPQSPGTTEPCRLRGAVTCLGSGAAELRIHDAWLDITARRAAAEVVGAPPGATVLVFRSNLPGFAPALGGALCLDRRNAALAGSPTIADPSGRATVALHASLELTLQGLGAADHVQAVVLGPSTELTNALAWLP</sequence>